<dbReference type="PANTHER" id="PTHR46098">
    <property type="entry name" value="TRNA (CYTOSINE(38)-C(5))-METHYLTRANSFERASE"/>
    <property type="match status" value="1"/>
</dbReference>
<feature type="active site" evidence="6">
    <location>
        <position position="104"/>
    </location>
</feature>
<evidence type="ECO:0000256" key="1">
    <source>
        <dbReference type="ARBA" id="ARBA00011975"/>
    </source>
</evidence>
<keyword evidence="3 6" id="KW-0808">Transferase</keyword>
<dbReference type="GO" id="GO:0009307">
    <property type="term" value="P:DNA restriction-modification system"/>
    <property type="evidence" value="ECO:0007669"/>
    <property type="project" value="UniProtKB-KW"/>
</dbReference>
<evidence type="ECO:0000313" key="9">
    <source>
        <dbReference type="Proteomes" id="UP000260680"/>
    </source>
</evidence>
<evidence type="ECO:0000256" key="5">
    <source>
        <dbReference type="ARBA" id="ARBA00022747"/>
    </source>
</evidence>
<dbReference type="Gene3D" id="3.90.120.10">
    <property type="entry name" value="DNA Methylase, subunit A, domain 2"/>
    <property type="match status" value="2"/>
</dbReference>
<evidence type="ECO:0000313" key="8">
    <source>
        <dbReference type="EMBL" id="RFZ77801.1"/>
    </source>
</evidence>
<evidence type="ECO:0000256" key="3">
    <source>
        <dbReference type="ARBA" id="ARBA00022679"/>
    </source>
</evidence>
<comment type="caution">
    <text evidence="8">The sequence shown here is derived from an EMBL/GenBank/DDBJ whole genome shotgun (WGS) entry which is preliminary data.</text>
</comment>
<evidence type="ECO:0000256" key="6">
    <source>
        <dbReference type="PROSITE-ProRule" id="PRU01016"/>
    </source>
</evidence>
<dbReference type="GO" id="GO:0003886">
    <property type="term" value="F:DNA (cytosine-5-)-methyltransferase activity"/>
    <property type="evidence" value="ECO:0007669"/>
    <property type="project" value="UniProtKB-EC"/>
</dbReference>
<keyword evidence="5" id="KW-0680">Restriction system</keyword>
<gene>
    <name evidence="8" type="primary">dcm</name>
    <name evidence="8" type="ORF">DS742_16225</name>
</gene>
<dbReference type="SUPFAM" id="SSF53335">
    <property type="entry name" value="S-adenosyl-L-methionine-dependent methyltransferases"/>
    <property type="match status" value="1"/>
</dbReference>
<dbReference type="InterPro" id="IPR050750">
    <property type="entry name" value="C5-MTase"/>
</dbReference>
<dbReference type="EMBL" id="QOHO01000052">
    <property type="protein sequence ID" value="RFZ77801.1"/>
    <property type="molecule type" value="Genomic_DNA"/>
</dbReference>
<organism evidence="8 9">
    <name type="scientific">Lacrimispora amygdalina</name>
    <dbReference type="NCBI Taxonomy" id="253257"/>
    <lineage>
        <taxon>Bacteria</taxon>
        <taxon>Bacillati</taxon>
        <taxon>Bacillota</taxon>
        <taxon>Clostridia</taxon>
        <taxon>Lachnospirales</taxon>
        <taxon>Lachnospiraceae</taxon>
        <taxon>Lacrimispora</taxon>
    </lineage>
</organism>
<name>A0A3E2NA91_9FIRM</name>
<sequence>MLTFLDLFAGVGGFRRGLERSGHTCVGHVEIDKYANKSYMAMYELAPCPYREDAGSNFSMMCKPEVRKNCDGKNCKGEWYAKDIKQIRAGEIPKAEIWTFGFPCTDISIAGRMEGLRGSRSGLFFTVVGLLKSTSPENRPQQLIVENVKHLLSSENGGAFTTVLAELWEAGYDCEWQAVNSKHFGVPQHRERVYLVGHFGGIRGRKVFPIGGSNTAPVKQLIGGNQGKRVYDISGVSVTLTAEGGDFAGRTGLYAVSVNRREGITGAINQAHTLNASDTRGLNRNQDQNAVLSEIAPCAAFIDLSVEPKITETARCIRARQHSGIGNHRGETSGVFLCHGHPDCVMAAITPDRMEKRQNGRRFKEPGEPSFTLTTQDQHGILLCCCESWKDGLPIREDKKDGCTMAYPGDGINLSYPNSHRSRGRVGRQCSQTLMTGGSMGVLLCCRIRRLTPRECFRLQAFEDFLFDRAKAAGISDAQLYRQAGNAVTVNIVYEIGVQLWESAVDV</sequence>
<proteinExistence type="inferred from homology"/>
<reference evidence="8 9" key="1">
    <citation type="submission" date="2018-07" db="EMBL/GenBank/DDBJ databases">
        <title>New species, Clostridium PI-S10-A1B.</title>
        <authorList>
            <person name="Krishna G."/>
            <person name="Summeta K."/>
            <person name="Shikha S."/>
            <person name="Prabhu P.B."/>
            <person name="Suresh K."/>
        </authorList>
    </citation>
    <scope>NUCLEOTIDE SEQUENCE [LARGE SCALE GENOMIC DNA]</scope>
    <source>
        <strain evidence="8 9">PI-S10-A1B</strain>
    </source>
</reference>
<dbReference type="InterPro" id="IPR029063">
    <property type="entry name" value="SAM-dependent_MTases_sf"/>
</dbReference>
<accession>A0A3E2NA91</accession>
<dbReference type="PROSITE" id="PS51679">
    <property type="entry name" value="SAM_MT_C5"/>
    <property type="match status" value="1"/>
</dbReference>
<keyword evidence="4 6" id="KW-0949">S-adenosyl-L-methionine</keyword>
<dbReference type="OrthoDB" id="9813719at2"/>
<dbReference type="PANTHER" id="PTHR46098:SF1">
    <property type="entry name" value="TRNA (CYTOSINE(38)-C(5))-METHYLTRANSFERASE"/>
    <property type="match status" value="1"/>
</dbReference>
<evidence type="ECO:0000256" key="4">
    <source>
        <dbReference type="ARBA" id="ARBA00022691"/>
    </source>
</evidence>
<dbReference type="AlphaFoldDB" id="A0A3E2NA91"/>
<dbReference type="Gene3D" id="3.40.50.150">
    <property type="entry name" value="Vaccinia Virus protein VP39"/>
    <property type="match status" value="1"/>
</dbReference>
<dbReference type="Proteomes" id="UP000260680">
    <property type="component" value="Unassembled WGS sequence"/>
</dbReference>
<evidence type="ECO:0000256" key="7">
    <source>
        <dbReference type="RuleBase" id="RU000416"/>
    </source>
</evidence>
<dbReference type="InterPro" id="IPR001525">
    <property type="entry name" value="C5_MeTfrase"/>
</dbReference>
<comment type="similarity">
    <text evidence="6 7">Belongs to the class I-like SAM-binding methyltransferase superfamily. C5-methyltransferase family.</text>
</comment>
<keyword evidence="2 6" id="KW-0489">Methyltransferase</keyword>
<dbReference type="Pfam" id="PF00145">
    <property type="entry name" value="DNA_methylase"/>
    <property type="match status" value="3"/>
</dbReference>
<protein>
    <recommendedName>
        <fullName evidence="1">DNA (cytosine-5-)-methyltransferase</fullName>
        <ecNumber evidence="1">2.1.1.37</ecNumber>
    </recommendedName>
</protein>
<dbReference type="GO" id="GO:0032259">
    <property type="term" value="P:methylation"/>
    <property type="evidence" value="ECO:0007669"/>
    <property type="project" value="UniProtKB-KW"/>
</dbReference>
<dbReference type="EC" id="2.1.1.37" evidence="1"/>
<dbReference type="PRINTS" id="PR00105">
    <property type="entry name" value="C5METTRFRASE"/>
</dbReference>
<dbReference type="NCBIfam" id="TIGR00675">
    <property type="entry name" value="dcm"/>
    <property type="match status" value="1"/>
</dbReference>
<evidence type="ECO:0000256" key="2">
    <source>
        <dbReference type="ARBA" id="ARBA00022603"/>
    </source>
</evidence>